<dbReference type="AlphaFoldDB" id="A0A4R1QSF8"/>
<dbReference type="PANTHER" id="PTHR42924">
    <property type="entry name" value="EXONUCLEASE"/>
    <property type="match status" value="1"/>
</dbReference>
<dbReference type="InterPro" id="IPR052018">
    <property type="entry name" value="PHP_domain"/>
</dbReference>
<organism evidence="2 3">
    <name type="scientific">Kineothrix alysoides</name>
    <dbReference type="NCBI Taxonomy" id="1469948"/>
    <lineage>
        <taxon>Bacteria</taxon>
        <taxon>Bacillati</taxon>
        <taxon>Bacillota</taxon>
        <taxon>Clostridia</taxon>
        <taxon>Lachnospirales</taxon>
        <taxon>Lachnospiraceae</taxon>
        <taxon>Kineothrix</taxon>
    </lineage>
</organism>
<evidence type="ECO:0000259" key="1">
    <source>
        <dbReference type="SMART" id="SM00481"/>
    </source>
</evidence>
<dbReference type="InterPro" id="IPR003141">
    <property type="entry name" value="Pol/His_phosphatase_N"/>
</dbReference>
<dbReference type="Gene3D" id="3.20.20.140">
    <property type="entry name" value="Metal-dependent hydrolases"/>
    <property type="match status" value="1"/>
</dbReference>
<gene>
    <name evidence="2" type="ORF">EDD76_11398</name>
</gene>
<accession>A0A4R1QSF8</accession>
<name>A0A4R1QSF8_9FIRM</name>
<keyword evidence="3" id="KW-1185">Reference proteome</keyword>
<comment type="caution">
    <text evidence="2">The sequence shown here is derived from an EMBL/GenBank/DDBJ whole genome shotgun (WGS) entry which is preliminary data.</text>
</comment>
<dbReference type="GO" id="GO:0004534">
    <property type="term" value="F:5'-3' RNA exonuclease activity"/>
    <property type="evidence" value="ECO:0007669"/>
    <property type="project" value="TreeGrafter"/>
</dbReference>
<dbReference type="GO" id="GO:0035312">
    <property type="term" value="F:5'-3' DNA exonuclease activity"/>
    <property type="evidence" value="ECO:0007669"/>
    <property type="project" value="TreeGrafter"/>
</dbReference>
<dbReference type="InterPro" id="IPR004013">
    <property type="entry name" value="PHP_dom"/>
</dbReference>
<dbReference type="Pfam" id="PF13263">
    <property type="entry name" value="PHP_C"/>
    <property type="match status" value="1"/>
</dbReference>
<proteinExistence type="predicted"/>
<dbReference type="SUPFAM" id="SSF89550">
    <property type="entry name" value="PHP domain-like"/>
    <property type="match status" value="1"/>
</dbReference>
<dbReference type="OrthoDB" id="9775360at2"/>
<evidence type="ECO:0000313" key="2">
    <source>
        <dbReference type="EMBL" id="TCL55961.1"/>
    </source>
</evidence>
<dbReference type="CDD" id="cd07432">
    <property type="entry name" value="PHP_HisPPase"/>
    <property type="match status" value="1"/>
</dbReference>
<dbReference type="RefSeq" id="WP_051869274.1">
    <property type="nucleotide sequence ID" value="NZ_JPNB01000001.1"/>
</dbReference>
<dbReference type="STRING" id="1469948.GCA_000732725_00684"/>
<dbReference type="EMBL" id="SLUO01000013">
    <property type="protein sequence ID" value="TCL55961.1"/>
    <property type="molecule type" value="Genomic_DNA"/>
</dbReference>
<dbReference type="InterPro" id="IPR016195">
    <property type="entry name" value="Pol/histidinol_Pase-like"/>
</dbReference>
<dbReference type="Proteomes" id="UP000295718">
    <property type="component" value="Unassembled WGS sequence"/>
</dbReference>
<sequence length="275" mass="31645">MKFDMHCHTKEGSLDGKIAIRDAICLLQEKGYQGMLITDHNSYKAYRYYKKYNLNSEFPDFVVLKGIEYDTIDAGHIIIIMPTDVHLPLLELRGLPVNLLIDIVHHFGGILGPAHPCGEKYLSLMNTRRGKKSRSLITRFDFIETYNACESPQSNMAARELAKRFEKPGIGGSDSHREESVGFGYTMIEAVIKNETDFIHALCSDIAISSGGERYMFTTKQKIGRINNVLVYSFWFYNKFLALFKRHKRNMELLKSHLYEYLPSHKEREAYKKGA</sequence>
<dbReference type="Pfam" id="PF02811">
    <property type="entry name" value="PHP"/>
    <property type="match status" value="1"/>
</dbReference>
<protein>
    <recommendedName>
        <fullName evidence="1">Polymerase/histidinol phosphatase N-terminal domain-containing protein</fullName>
    </recommendedName>
</protein>
<evidence type="ECO:0000313" key="3">
    <source>
        <dbReference type="Proteomes" id="UP000295718"/>
    </source>
</evidence>
<dbReference type="PANTHER" id="PTHR42924:SF3">
    <property type="entry name" value="POLYMERASE_HISTIDINOL PHOSPHATASE N-TERMINAL DOMAIN-CONTAINING PROTEIN"/>
    <property type="match status" value="1"/>
</dbReference>
<feature type="domain" description="Polymerase/histidinol phosphatase N-terminal" evidence="1">
    <location>
        <begin position="3"/>
        <end position="73"/>
    </location>
</feature>
<reference evidence="2 3" key="1">
    <citation type="submission" date="2019-03" db="EMBL/GenBank/DDBJ databases">
        <title>Genomic Encyclopedia of Type Strains, Phase IV (KMG-IV): sequencing the most valuable type-strain genomes for metagenomic binning, comparative biology and taxonomic classification.</title>
        <authorList>
            <person name="Goeker M."/>
        </authorList>
    </citation>
    <scope>NUCLEOTIDE SEQUENCE [LARGE SCALE GENOMIC DNA]</scope>
    <source>
        <strain evidence="2 3">DSM 100556</strain>
    </source>
</reference>
<dbReference type="SMART" id="SM00481">
    <property type="entry name" value="POLIIIAc"/>
    <property type="match status" value="1"/>
</dbReference>